<proteinExistence type="predicted"/>
<dbReference type="Proteomes" id="UP000184774">
    <property type="component" value="Unassembled WGS sequence"/>
</dbReference>
<evidence type="ECO:0000313" key="2">
    <source>
        <dbReference type="EMBL" id="SIO95704.1"/>
    </source>
</evidence>
<organism evidence="2 3">
    <name type="scientific">Vibrio spartinae</name>
    <dbReference type="NCBI Taxonomy" id="1918945"/>
    <lineage>
        <taxon>Bacteria</taxon>
        <taxon>Pseudomonadati</taxon>
        <taxon>Pseudomonadota</taxon>
        <taxon>Gammaproteobacteria</taxon>
        <taxon>Vibrionales</taxon>
        <taxon>Vibrionaceae</taxon>
        <taxon>Vibrio</taxon>
    </lineage>
</organism>
<dbReference type="GO" id="GO:0003677">
    <property type="term" value="F:DNA binding"/>
    <property type="evidence" value="ECO:0007669"/>
    <property type="project" value="InterPro"/>
</dbReference>
<feature type="domain" description="HTH cro/C1-type" evidence="1">
    <location>
        <begin position="96"/>
        <end position="151"/>
    </location>
</feature>
<dbReference type="SMART" id="SM00530">
    <property type="entry name" value="HTH_XRE"/>
    <property type="match status" value="1"/>
</dbReference>
<dbReference type="RefSeq" id="WP_074374187.1">
    <property type="nucleotide sequence ID" value="NZ_AP024907.1"/>
</dbReference>
<dbReference type="CDD" id="cd00093">
    <property type="entry name" value="HTH_XRE"/>
    <property type="match status" value="1"/>
</dbReference>
<evidence type="ECO:0000313" key="3">
    <source>
        <dbReference type="Proteomes" id="UP000184774"/>
    </source>
</evidence>
<sequence>MSSNTDSLNRLDRLSLNTSAESVHDAISRLRLNKEHLSAAITIQKEHAQTSIDQIEKVAKRTPKNVQPISVSERKHKINRVIRSLLMNELTQGFALKELRINVLGVKQDTFAKMVGVSRKTISEIENDRGTFKTDILDKVFKPFGLKVGLVPISTNLLNSALNCHDE</sequence>
<reference evidence="2 3" key="1">
    <citation type="submission" date="2016-12" db="EMBL/GenBank/DDBJ databases">
        <authorList>
            <person name="Song W.-J."/>
            <person name="Kurnit D.M."/>
        </authorList>
    </citation>
    <scope>NUCLEOTIDE SEQUENCE [LARGE SCALE GENOMIC DNA]</scope>
    <source>
        <strain evidence="2 3">CECT 9026</strain>
    </source>
</reference>
<dbReference type="AlphaFoldDB" id="A0A1N6M8G1"/>
<evidence type="ECO:0000259" key="1">
    <source>
        <dbReference type="PROSITE" id="PS50943"/>
    </source>
</evidence>
<dbReference type="SUPFAM" id="SSF47413">
    <property type="entry name" value="lambda repressor-like DNA-binding domains"/>
    <property type="match status" value="1"/>
</dbReference>
<dbReference type="PROSITE" id="PS50943">
    <property type="entry name" value="HTH_CROC1"/>
    <property type="match status" value="1"/>
</dbReference>
<protein>
    <submittedName>
        <fullName evidence="2">Helix-turn-helix domain protein</fullName>
    </submittedName>
</protein>
<dbReference type="InterPro" id="IPR001387">
    <property type="entry name" value="Cro/C1-type_HTH"/>
</dbReference>
<gene>
    <name evidence="2" type="ORF">VSP9026_03456</name>
</gene>
<dbReference type="Gene3D" id="1.10.260.40">
    <property type="entry name" value="lambda repressor-like DNA-binding domains"/>
    <property type="match status" value="1"/>
</dbReference>
<accession>A0A1N6M8G1</accession>
<dbReference type="Pfam" id="PF01381">
    <property type="entry name" value="HTH_3"/>
    <property type="match status" value="1"/>
</dbReference>
<dbReference type="InterPro" id="IPR010982">
    <property type="entry name" value="Lambda_DNA-bd_dom_sf"/>
</dbReference>
<dbReference type="OrthoDB" id="6240846at2"/>
<name>A0A1N6M8G1_9VIBR</name>
<dbReference type="EMBL" id="FSSB01000021">
    <property type="protein sequence ID" value="SIO95704.1"/>
    <property type="molecule type" value="Genomic_DNA"/>
</dbReference>